<comment type="subcellular location">
    <subcellularLocation>
        <location evidence="1">Nucleus</location>
    </subcellularLocation>
</comment>
<keyword evidence="2" id="KW-0479">Metal-binding</keyword>
<dbReference type="GO" id="GO:0016605">
    <property type="term" value="C:PML body"/>
    <property type="evidence" value="ECO:0007669"/>
    <property type="project" value="TreeGrafter"/>
</dbReference>
<evidence type="ECO:0000256" key="3">
    <source>
        <dbReference type="ARBA" id="ARBA00022771"/>
    </source>
</evidence>
<dbReference type="Pfam" id="PF14767">
    <property type="entry name" value="RPA_interact_M"/>
    <property type="match status" value="1"/>
</dbReference>
<evidence type="ECO:0000313" key="10">
    <source>
        <dbReference type="Proteomes" id="UP000314980"/>
    </source>
</evidence>
<gene>
    <name evidence="9" type="primary">rpain</name>
</gene>
<dbReference type="GO" id="GO:0008270">
    <property type="term" value="F:zinc ion binding"/>
    <property type="evidence" value="ECO:0007669"/>
    <property type="project" value="UniProtKB-KW"/>
</dbReference>
<evidence type="ECO:0000256" key="1">
    <source>
        <dbReference type="ARBA" id="ARBA00004123"/>
    </source>
</evidence>
<organism evidence="9 10">
    <name type="scientific">Lates calcarifer</name>
    <name type="common">Barramundi</name>
    <name type="synonym">Holocentrus calcarifer</name>
    <dbReference type="NCBI Taxonomy" id="8187"/>
    <lineage>
        <taxon>Eukaryota</taxon>
        <taxon>Metazoa</taxon>
        <taxon>Chordata</taxon>
        <taxon>Craniata</taxon>
        <taxon>Vertebrata</taxon>
        <taxon>Euteleostomi</taxon>
        <taxon>Actinopterygii</taxon>
        <taxon>Neopterygii</taxon>
        <taxon>Teleostei</taxon>
        <taxon>Neoteleostei</taxon>
        <taxon>Acanthomorphata</taxon>
        <taxon>Carangaria</taxon>
        <taxon>Carangaria incertae sedis</taxon>
        <taxon>Centropomidae</taxon>
        <taxon>Lates</taxon>
    </lineage>
</organism>
<feature type="domain" description="RPA-interacting protein central" evidence="7">
    <location>
        <begin position="58"/>
        <end position="155"/>
    </location>
</feature>
<keyword evidence="10" id="KW-1185">Reference proteome</keyword>
<accession>A0A4W6EGR4</accession>
<dbReference type="InterPro" id="IPR028158">
    <property type="entry name" value="RPA_interact_N_dom"/>
</dbReference>
<keyword evidence="5" id="KW-0539">Nucleus</keyword>
<keyword evidence="3" id="KW-0863">Zinc-finger</keyword>
<keyword evidence="4" id="KW-0862">Zinc</keyword>
<reference evidence="9" key="2">
    <citation type="submission" date="2025-08" db="UniProtKB">
        <authorList>
            <consortium name="Ensembl"/>
        </authorList>
    </citation>
    <scope>IDENTIFICATION</scope>
</reference>
<dbReference type="InParanoid" id="A0A4W6EGR4"/>
<dbReference type="InterPro" id="IPR028155">
    <property type="entry name" value="RPA_interact_central"/>
</dbReference>
<dbReference type="Proteomes" id="UP000314980">
    <property type="component" value="Unassembled WGS sequence"/>
</dbReference>
<name>A0A4W6EGR4_LATCA</name>
<proteinExistence type="predicted"/>
<dbReference type="InterPro" id="IPR028159">
    <property type="entry name" value="RPA_interact_C_dom"/>
</dbReference>
<evidence type="ECO:0000256" key="4">
    <source>
        <dbReference type="ARBA" id="ARBA00022833"/>
    </source>
</evidence>
<reference evidence="9" key="3">
    <citation type="submission" date="2025-09" db="UniProtKB">
        <authorList>
            <consortium name="Ensembl"/>
        </authorList>
    </citation>
    <scope>IDENTIFICATION</scope>
</reference>
<evidence type="ECO:0000313" key="9">
    <source>
        <dbReference type="Ensembl" id="ENSLCAP00010038200.1"/>
    </source>
</evidence>
<dbReference type="GO" id="GO:0006606">
    <property type="term" value="P:protein import into nucleus"/>
    <property type="evidence" value="ECO:0007669"/>
    <property type="project" value="TreeGrafter"/>
</dbReference>
<dbReference type="FunCoup" id="A0A4W6EGR4">
    <property type="interactions" value="543"/>
</dbReference>
<evidence type="ECO:0000259" key="7">
    <source>
        <dbReference type="Pfam" id="PF14767"/>
    </source>
</evidence>
<dbReference type="InterPro" id="IPR028156">
    <property type="entry name" value="RIP"/>
</dbReference>
<reference evidence="10" key="1">
    <citation type="submission" date="2015-09" db="EMBL/GenBank/DDBJ databases">
        <authorList>
            <person name="Sai Rama Sridatta P."/>
        </authorList>
    </citation>
    <scope>NUCLEOTIDE SEQUENCE [LARGE SCALE GENOMIC DNA]</scope>
</reference>
<evidence type="ECO:0000256" key="2">
    <source>
        <dbReference type="ARBA" id="ARBA00022723"/>
    </source>
</evidence>
<dbReference type="PANTHER" id="PTHR31742">
    <property type="entry name" value="RPA-INTERACTING PROTEIN RPAIN"/>
    <property type="match status" value="1"/>
</dbReference>
<evidence type="ECO:0000256" key="5">
    <source>
        <dbReference type="ARBA" id="ARBA00023242"/>
    </source>
</evidence>
<dbReference type="Pfam" id="PF14766">
    <property type="entry name" value="RPA_interact_N"/>
    <property type="match status" value="1"/>
</dbReference>
<protein>
    <submittedName>
        <fullName evidence="9">RPA interacting protein</fullName>
    </submittedName>
</protein>
<dbReference type="PANTHER" id="PTHR31742:SF1">
    <property type="entry name" value="RPA-INTERACTING PROTEIN"/>
    <property type="match status" value="1"/>
</dbReference>
<dbReference type="AlphaFoldDB" id="A0A4W6EGR4"/>
<dbReference type="STRING" id="8187.ENSLCAP00010038200"/>
<dbReference type="GeneTree" id="ENSGT00390000006416"/>
<feature type="domain" description="RPA-interacting protein C-terminal" evidence="8">
    <location>
        <begin position="164"/>
        <end position="239"/>
    </location>
</feature>
<sequence length="261" mass="30139">MDALHRHRSLYKGTTPPWKETYRKRCVDRLKNSRSRLLERYRQMGENQQRSGTGASIIVQEVMEEEWTALQSENQRLPSLWGPDGMAEVGRPLSVSPPQNHGPFPPHSMFSVMKEYDELAVLEEIQQELMSQEMSIIEEYERNLQFEQQYISSVVEGMEEMHIICPICHTNNLNINSHFISCPCGLYINTRKQNITPDILCHLLESRVSEHMEDCLHNPVFSVAPNTDSSPNLMISCKVQYSHCQASAYSNSYRTEFGIKI</sequence>
<evidence type="ECO:0000259" key="8">
    <source>
        <dbReference type="Pfam" id="PF14768"/>
    </source>
</evidence>
<dbReference type="Pfam" id="PF14768">
    <property type="entry name" value="RPA_interact_C"/>
    <property type="match status" value="1"/>
</dbReference>
<evidence type="ECO:0000259" key="6">
    <source>
        <dbReference type="Pfam" id="PF14766"/>
    </source>
</evidence>
<feature type="domain" description="RPA-interacting protein N-terminal" evidence="6">
    <location>
        <begin position="6"/>
        <end position="44"/>
    </location>
</feature>
<dbReference type="Ensembl" id="ENSLCAT00010039110.1">
    <property type="protein sequence ID" value="ENSLCAP00010038200.1"/>
    <property type="gene ID" value="ENSLCAG00010017903.1"/>
</dbReference>